<keyword evidence="3" id="KW-1185">Reference proteome</keyword>
<evidence type="ECO:0000313" key="3">
    <source>
        <dbReference type="Proteomes" id="UP001201163"/>
    </source>
</evidence>
<proteinExistence type="predicted"/>
<protein>
    <submittedName>
        <fullName evidence="2">Uncharacterized protein</fullName>
    </submittedName>
</protein>
<organism evidence="2 3">
    <name type="scientific">Lactarius akahatsu</name>
    <dbReference type="NCBI Taxonomy" id="416441"/>
    <lineage>
        <taxon>Eukaryota</taxon>
        <taxon>Fungi</taxon>
        <taxon>Dikarya</taxon>
        <taxon>Basidiomycota</taxon>
        <taxon>Agaricomycotina</taxon>
        <taxon>Agaricomycetes</taxon>
        <taxon>Russulales</taxon>
        <taxon>Russulaceae</taxon>
        <taxon>Lactarius</taxon>
    </lineage>
</organism>
<sequence>MGSHPVSSQYSHIFRNYHGGSSFVIGLSSPYPTSGDSTWTNQNRRTAIPPLLITAEYLLRYLVGDIKSSTNYNDLTGCLHSGISAHWFSRPTLSIRGRTIVQDFNTNKPFPNRQRRSARINGGARVRARARRGDNNEPEVRCRMSCSNVFQVDGFAFIFQNGTPAAPMCVIALGLGLIDISETGCAFSFFVGQLLRLRLLDGHTLCGDTHDTHRQFRFPVPCQQNDRTLIIV</sequence>
<feature type="region of interest" description="Disordered" evidence="1">
    <location>
        <begin position="106"/>
        <end position="132"/>
    </location>
</feature>
<dbReference type="EMBL" id="JAKELL010000020">
    <property type="protein sequence ID" value="KAH8993020.1"/>
    <property type="molecule type" value="Genomic_DNA"/>
</dbReference>
<accession>A0AAD4LIX9</accession>
<dbReference type="AlphaFoldDB" id="A0AAD4LIX9"/>
<name>A0AAD4LIX9_9AGAM</name>
<reference evidence="2" key="1">
    <citation type="submission" date="2022-01" db="EMBL/GenBank/DDBJ databases">
        <title>Comparative genomics reveals a dynamic genome evolution in the ectomycorrhizal milk-cap (Lactarius) mushrooms.</title>
        <authorList>
            <consortium name="DOE Joint Genome Institute"/>
            <person name="Lebreton A."/>
            <person name="Tang N."/>
            <person name="Kuo A."/>
            <person name="LaButti K."/>
            <person name="Drula E."/>
            <person name="Barry K."/>
            <person name="Clum A."/>
            <person name="Lipzen A."/>
            <person name="Mousain D."/>
            <person name="Ng V."/>
            <person name="Wang R."/>
            <person name="Wang X."/>
            <person name="Dai Y."/>
            <person name="Henrissat B."/>
            <person name="Grigoriev I.V."/>
            <person name="Guerin-Laguette A."/>
            <person name="Yu F."/>
            <person name="Martin F.M."/>
        </authorList>
    </citation>
    <scope>NUCLEOTIDE SEQUENCE</scope>
    <source>
        <strain evidence="2">QP</strain>
    </source>
</reference>
<evidence type="ECO:0000313" key="2">
    <source>
        <dbReference type="EMBL" id="KAH8993020.1"/>
    </source>
</evidence>
<evidence type="ECO:0000256" key="1">
    <source>
        <dbReference type="SAM" id="MobiDB-lite"/>
    </source>
</evidence>
<comment type="caution">
    <text evidence="2">The sequence shown here is derived from an EMBL/GenBank/DDBJ whole genome shotgun (WGS) entry which is preliminary data.</text>
</comment>
<dbReference type="Proteomes" id="UP001201163">
    <property type="component" value="Unassembled WGS sequence"/>
</dbReference>
<gene>
    <name evidence="2" type="ORF">EDB92DRAFT_523605</name>
</gene>